<dbReference type="GeneID" id="60422293"/>
<dbReference type="InterPro" id="IPR001278">
    <property type="entry name" value="Arg-tRNA-ligase"/>
</dbReference>
<dbReference type="PROSITE" id="PS00178">
    <property type="entry name" value="AA_TRNA_LIGASE_I"/>
    <property type="match status" value="1"/>
</dbReference>
<accession>A0A654M043</accession>
<dbReference type="Pfam" id="PF03485">
    <property type="entry name" value="Arg_tRNA_synt_N"/>
    <property type="match status" value="1"/>
</dbReference>
<dbReference type="KEGG" id="taa:NMY3_02341"/>
<dbReference type="InterPro" id="IPR005148">
    <property type="entry name" value="Arg-tRNA-synth_N"/>
</dbReference>
<dbReference type="RefSeq" id="WP_196815781.1">
    <property type="nucleotide sequence ID" value="NZ_CP012850.1"/>
</dbReference>
<protein>
    <recommendedName>
        <fullName evidence="2">arginine--tRNA ligase</fullName>
        <ecNumber evidence="2">6.1.1.19</ecNumber>
    </recommendedName>
</protein>
<dbReference type="EMBL" id="CP012850">
    <property type="protein sequence ID" value="ALI36537.1"/>
    <property type="molecule type" value="Genomic_DNA"/>
</dbReference>
<dbReference type="GO" id="GO:0006420">
    <property type="term" value="P:arginyl-tRNA aminoacylation"/>
    <property type="evidence" value="ECO:0007669"/>
    <property type="project" value="InterPro"/>
</dbReference>
<evidence type="ECO:0000256" key="4">
    <source>
        <dbReference type="ARBA" id="ARBA00022741"/>
    </source>
</evidence>
<evidence type="ECO:0000256" key="2">
    <source>
        <dbReference type="ARBA" id="ARBA00012837"/>
    </source>
</evidence>
<dbReference type="Gene3D" id="3.40.50.620">
    <property type="entry name" value="HUPs"/>
    <property type="match status" value="1"/>
</dbReference>
<evidence type="ECO:0000256" key="5">
    <source>
        <dbReference type="ARBA" id="ARBA00022840"/>
    </source>
</evidence>
<dbReference type="EC" id="6.1.1.19" evidence="2"/>
<dbReference type="Pfam" id="PF05746">
    <property type="entry name" value="DALR_1"/>
    <property type="match status" value="1"/>
</dbReference>
<sequence>MIVENVIYEIDRFLGGVLEFYNLTKSEVNFEISEPHVKDFGDFSTNICFLLTKKLKKSPYEIADHIVNTILPVSNTLTNRNGLIESVSFVNPGFINFRINNKVFVREFFKAVGNNPKFEPANGTVSSSKELILIEHTSVNPNKALHVGHLRNAVIGDCLYRILKKAGKDVRVINYIDDSGVQVADIIVGFKHAGLPISMHDQESSKEKTKFDHYCGSEIYVKTNDLYKSRPDLELKRKKILKELEDPESETSQFTKTIVDRVLKDQLETCWNMRCRYDLLSFESQIVQSDLWTDIFSILRDKQLIKYEKVGKNAGCWVYKSANEGDKVVVRSDLTLTYFAKDIPFAVWKLGYLRNPFDYVFYANQWDASILYKTNIEKIQEEKLRADSSFGKEPIIDFDRVNKVITIIDSRQERLQNLLVEILGKLGMDSKYKYLGYEPVTLSQSSLDSLGISGEDKNSLHMSGRKGIYIEADMALSILQERAKVETKNRNPELSEEEITLISKEISISAIRYFFIKIDLGKMITFDINESLSLEGDTASYIQYAYARGKRIEDKNNETSFLRKQDKIDNIMEMDFSLNEIDLIKHICRYDMELKQAANNIDPKVLSKYLFQLATMFNNFYEKSPILKEKNEMLATYRALILSSTLEILKICMNLIGITPLMRM</sequence>
<name>A0A654M043_9ARCH</name>
<dbReference type="SMART" id="SM00836">
    <property type="entry name" value="DALR_1"/>
    <property type="match status" value="1"/>
</dbReference>
<dbReference type="GO" id="GO:0005737">
    <property type="term" value="C:cytoplasm"/>
    <property type="evidence" value="ECO:0007669"/>
    <property type="project" value="InterPro"/>
</dbReference>
<dbReference type="InterPro" id="IPR008909">
    <property type="entry name" value="DALR_anticod-bd"/>
</dbReference>
<gene>
    <name evidence="12" type="primary">argS</name>
    <name evidence="12" type="ORF">NMY3_02341</name>
</gene>
<dbReference type="InterPro" id="IPR001412">
    <property type="entry name" value="aa-tRNA-synth_I_CS"/>
</dbReference>
<keyword evidence="3 9" id="KW-0436">Ligase</keyword>
<dbReference type="PANTHER" id="PTHR11956">
    <property type="entry name" value="ARGINYL-TRNA SYNTHETASE"/>
    <property type="match status" value="1"/>
</dbReference>
<dbReference type="GO" id="GO:0004814">
    <property type="term" value="F:arginine-tRNA ligase activity"/>
    <property type="evidence" value="ECO:0007669"/>
    <property type="project" value="UniProtKB-EC"/>
</dbReference>
<evidence type="ECO:0000313" key="13">
    <source>
        <dbReference type="Proteomes" id="UP000058925"/>
    </source>
</evidence>
<comment type="catalytic activity">
    <reaction evidence="8">
        <text>tRNA(Arg) + L-arginine + ATP = L-arginyl-tRNA(Arg) + AMP + diphosphate</text>
        <dbReference type="Rhea" id="RHEA:20301"/>
        <dbReference type="Rhea" id="RHEA-COMP:9658"/>
        <dbReference type="Rhea" id="RHEA-COMP:9673"/>
        <dbReference type="ChEBI" id="CHEBI:30616"/>
        <dbReference type="ChEBI" id="CHEBI:32682"/>
        <dbReference type="ChEBI" id="CHEBI:33019"/>
        <dbReference type="ChEBI" id="CHEBI:78442"/>
        <dbReference type="ChEBI" id="CHEBI:78513"/>
        <dbReference type="ChEBI" id="CHEBI:456215"/>
        <dbReference type="EC" id="6.1.1.19"/>
    </reaction>
</comment>
<dbReference type="InterPro" id="IPR009080">
    <property type="entry name" value="tRNAsynth_Ia_anticodon-bd"/>
</dbReference>
<keyword evidence="7 9" id="KW-0030">Aminoacyl-tRNA synthetase</keyword>
<dbReference type="SUPFAM" id="SSF47323">
    <property type="entry name" value="Anticodon-binding domain of a subclass of class I aminoacyl-tRNA synthetases"/>
    <property type="match status" value="1"/>
</dbReference>
<keyword evidence="5 9" id="KW-0067">ATP-binding</keyword>
<dbReference type="GO" id="GO:0005524">
    <property type="term" value="F:ATP binding"/>
    <property type="evidence" value="ECO:0007669"/>
    <property type="project" value="UniProtKB-KW"/>
</dbReference>
<evidence type="ECO:0000256" key="9">
    <source>
        <dbReference type="RuleBase" id="RU363038"/>
    </source>
</evidence>
<keyword evidence="4 9" id="KW-0547">Nucleotide-binding</keyword>
<dbReference type="Pfam" id="PF00750">
    <property type="entry name" value="tRNA-synt_1d"/>
    <property type="match status" value="1"/>
</dbReference>
<dbReference type="Gene3D" id="3.30.1360.70">
    <property type="entry name" value="Arginyl tRNA synthetase N-terminal domain"/>
    <property type="match status" value="1"/>
</dbReference>
<dbReference type="SMART" id="SM01016">
    <property type="entry name" value="Arg_tRNA_synt_N"/>
    <property type="match status" value="1"/>
</dbReference>
<evidence type="ECO:0000313" key="12">
    <source>
        <dbReference type="EMBL" id="ALI36537.1"/>
    </source>
</evidence>
<reference evidence="13" key="1">
    <citation type="submission" date="2015-10" db="EMBL/GenBank/DDBJ databases">
        <title>Niche specialization of a soil ammonia-oxidizing archaeon, Candidatus Nitrosocosmicus oleophilus.</title>
        <authorList>
            <person name="Jung M.-Y."/>
            <person name="Rhee S.-K."/>
        </authorList>
    </citation>
    <scope>NUCLEOTIDE SEQUENCE [LARGE SCALE GENOMIC DNA]</scope>
    <source>
        <strain evidence="13">MY3</strain>
    </source>
</reference>
<evidence type="ECO:0000256" key="8">
    <source>
        <dbReference type="ARBA" id="ARBA00049339"/>
    </source>
</evidence>
<dbReference type="OrthoDB" id="372102at2157"/>
<dbReference type="PRINTS" id="PR01038">
    <property type="entry name" value="TRNASYNTHARG"/>
</dbReference>
<dbReference type="PANTHER" id="PTHR11956:SF5">
    <property type="entry name" value="ARGININE--TRNA LIGASE, CYTOPLASMIC"/>
    <property type="match status" value="1"/>
</dbReference>
<dbReference type="InterPro" id="IPR036695">
    <property type="entry name" value="Arg-tRNA-synth_N_sf"/>
</dbReference>
<feature type="domain" description="Arginyl tRNA synthetase N-terminal" evidence="11">
    <location>
        <begin position="4"/>
        <end position="99"/>
    </location>
</feature>
<proteinExistence type="inferred from homology"/>
<dbReference type="SUPFAM" id="SSF55190">
    <property type="entry name" value="Arginyl-tRNA synthetase (ArgRS), N-terminal 'additional' domain"/>
    <property type="match status" value="1"/>
</dbReference>
<evidence type="ECO:0000256" key="7">
    <source>
        <dbReference type="ARBA" id="ARBA00023146"/>
    </source>
</evidence>
<evidence type="ECO:0000259" key="11">
    <source>
        <dbReference type="SMART" id="SM01016"/>
    </source>
</evidence>
<dbReference type="Proteomes" id="UP000058925">
    <property type="component" value="Chromosome"/>
</dbReference>
<evidence type="ECO:0000256" key="3">
    <source>
        <dbReference type="ARBA" id="ARBA00022598"/>
    </source>
</evidence>
<dbReference type="AlphaFoldDB" id="A0A654M043"/>
<comment type="similarity">
    <text evidence="1 9">Belongs to the class-I aminoacyl-tRNA synthetase family.</text>
</comment>
<evidence type="ECO:0000259" key="10">
    <source>
        <dbReference type="SMART" id="SM00836"/>
    </source>
</evidence>
<organism evidence="12 13">
    <name type="scientific">Candidatus Nitrosocosmicus oleophilus</name>
    <dbReference type="NCBI Taxonomy" id="1353260"/>
    <lineage>
        <taxon>Archaea</taxon>
        <taxon>Nitrososphaerota</taxon>
        <taxon>Nitrososphaeria</taxon>
        <taxon>Nitrososphaerales</taxon>
        <taxon>Nitrososphaeraceae</taxon>
        <taxon>Candidatus Nitrosocosmicus</taxon>
    </lineage>
</organism>
<feature type="domain" description="DALR anticodon binding" evidence="10">
    <location>
        <begin position="542"/>
        <end position="664"/>
    </location>
</feature>
<evidence type="ECO:0000256" key="1">
    <source>
        <dbReference type="ARBA" id="ARBA00005594"/>
    </source>
</evidence>
<dbReference type="SUPFAM" id="SSF52374">
    <property type="entry name" value="Nucleotidylyl transferase"/>
    <property type="match status" value="1"/>
</dbReference>
<keyword evidence="6 9" id="KW-0648">Protein biosynthesis</keyword>
<keyword evidence="13" id="KW-1185">Reference proteome</keyword>
<evidence type="ECO:0000256" key="6">
    <source>
        <dbReference type="ARBA" id="ARBA00022917"/>
    </source>
</evidence>
<dbReference type="InterPro" id="IPR014729">
    <property type="entry name" value="Rossmann-like_a/b/a_fold"/>
</dbReference>
<dbReference type="InterPro" id="IPR035684">
    <property type="entry name" value="ArgRS_core"/>
</dbReference>
<dbReference type="Gene3D" id="1.10.730.10">
    <property type="entry name" value="Isoleucyl-tRNA Synthetase, Domain 1"/>
    <property type="match status" value="1"/>
</dbReference>